<dbReference type="AlphaFoldDB" id="A0A438HUB0"/>
<evidence type="ECO:0000313" key="2">
    <source>
        <dbReference type="Proteomes" id="UP000288805"/>
    </source>
</evidence>
<evidence type="ECO:0000313" key="1">
    <source>
        <dbReference type="EMBL" id="RVW88035.1"/>
    </source>
</evidence>
<dbReference type="Proteomes" id="UP000288805">
    <property type="component" value="Unassembled WGS sequence"/>
</dbReference>
<reference evidence="1 2" key="1">
    <citation type="journal article" date="2018" name="PLoS Genet.">
        <title>Population sequencing reveals clonal diversity and ancestral inbreeding in the grapevine cultivar Chardonnay.</title>
        <authorList>
            <person name="Roach M.J."/>
            <person name="Johnson D.L."/>
            <person name="Bohlmann J."/>
            <person name="van Vuuren H.J."/>
            <person name="Jones S.J."/>
            <person name="Pretorius I.S."/>
            <person name="Schmidt S.A."/>
            <person name="Borneman A.R."/>
        </authorList>
    </citation>
    <scope>NUCLEOTIDE SEQUENCE [LARGE SCALE GENOMIC DNA]</scope>
    <source>
        <strain evidence="2">cv. Chardonnay</strain>
        <tissue evidence="1">Leaf</tissue>
    </source>
</reference>
<protein>
    <submittedName>
        <fullName evidence="1">Uncharacterized protein</fullName>
    </submittedName>
</protein>
<name>A0A438HUB0_VITVI</name>
<sequence>MLKEKERMKAIPYTSTTGHMAISWRSVKQSCIAIPTREVKYNVVPKAEKEAMTQSEKLRNHWKGNNEGMTNKWNANSIQVLVGLVTRARAKKFKETLSGLIQNIWAEVNSWRPKEDAPHVPQEDVDLKFLMKALMGEMRRVLRAEMEQVHEQVRVEDEEYYGSDFDEKDNRDSIVGNRRYDRRFREARNREDNNLDSIKMKIPSFQGKNNAKAYFEWDKKVFDCHTYSELKKLEDMVHITIKIENQLKRRGNGTRKNPSLRSSWRLNFVKKDEK</sequence>
<dbReference type="EMBL" id="QGNW01000177">
    <property type="protein sequence ID" value="RVW88035.1"/>
    <property type="molecule type" value="Genomic_DNA"/>
</dbReference>
<accession>A0A438HUB0</accession>
<comment type="caution">
    <text evidence="1">The sequence shown here is derived from an EMBL/GenBank/DDBJ whole genome shotgun (WGS) entry which is preliminary data.</text>
</comment>
<organism evidence="1 2">
    <name type="scientific">Vitis vinifera</name>
    <name type="common">Grape</name>
    <dbReference type="NCBI Taxonomy" id="29760"/>
    <lineage>
        <taxon>Eukaryota</taxon>
        <taxon>Viridiplantae</taxon>
        <taxon>Streptophyta</taxon>
        <taxon>Embryophyta</taxon>
        <taxon>Tracheophyta</taxon>
        <taxon>Spermatophyta</taxon>
        <taxon>Magnoliopsida</taxon>
        <taxon>eudicotyledons</taxon>
        <taxon>Gunneridae</taxon>
        <taxon>Pentapetalae</taxon>
        <taxon>rosids</taxon>
        <taxon>Vitales</taxon>
        <taxon>Vitaceae</taxon>
        <taxon>Viteae</taxon>
        <taxon>Vitis</taxon>
    </lineage>
</organism>
<gene>
    <name evidence="1" type="ORF">CK203_044433</name>
</gene>
<proteinExistence type="predicted"/>